<dbReference type="SMART" id="SM00018">
    <property type="entry name" value="PD"/>
    <property type="match status" value="1"/>
</dbReference>
<name>A0A0G4GQ88_9ALVE</name>
<dbReference type="CDD" id="cd00111">
    <property type="entry name" value="Trefoil"/>
    <property type="match status" value="1"/>
</dbReference>
<protein>
    <recommendedName>
        <fullName evidence="5">P-type domain-containing protein</fullName>
    </recommendedName>
</protein>
<feature type="disulfide bond" evidence="3">
    <location>
        <begin position="260"/>
        <end position="275"/>
    </location>
</feature>
<organism evidence="6">
    <name type="scientific">Chromera velia CCMP2878</name>
    <dbReference type="NCBI Taxonomy" id="1169474"/>
    <lineage>
        <taxon>Eukaryota</taxon>
        <taxon>Sar</taxon>
        <taxon>Alveolata</taxon>
        <taxon>Colpodellida</taxon>
        <taxon>Chromeraceae</taxon>
        <taxon>Chromera</taxon>
    </lineage>
</organism>
<keyword evidence="2 3" id="KW-1015">Disulfide bond</keyword>
<dbReference type="Pfam" id="PF01055">
    <property type="entry name" value="Glyco_hydro_31_2nd"/>
    <property type="match status" value="1"/>
</dbReference>
<dbReference type="PANTHER" id="PTHR22762">
    <property type="entry name" value="ALPHA-GLUCOSIDASE"/>
    <property type="match status" value="1"/>
</dbReference>
<dbReference type="Pfam" id="PF21365">
    <property type="entry name" value="Glyco_hydro_31_3rd"/>
    <property type="match status" value="1"/>
</dbReference>
<dbReference type="EMBL" id="CDMZ01001425">
    <property type="protein sequence ID" value="CEM32380.1"/>
    <property type="molecule type" value="Genomic_DNA"/>
</dbReference>
<dbReference type="InterPro" id="IPR000322">
    <property type="entry name" value="Glyco_hydro_31_TIM"/>
</dbReference>
<evidence type="ECO:0000256" key="3">
    <source>
        <dbReference type="PROSITE-ProRule" id="PRU00779"/>
    </source>
</evidence>
<proteinExistence type="inferred from homology"/>
<evidence type="ECO:0000256" key="1">
    <source>
        <dbReference type="ARBA" id="ARBA00007806"/>
    </source>
</evidence>
<dbReference type="InterPro" id="IPR000519">
    <property type="entry name" value="P_trefoil_dom"/>
</dbReference>
<dbReference type="InterPro" id="IPR048395">
    <property type="entry name" value="Glyco_hydro_31_C"/>
</dbReference>
<dbReference type="GO" id="GO:0090599">
    <property type="term" value="F:alpha-glucosidase activity"/>
    <property type="evidence" value="ECO:0007669"/>
    <property type="project" value="TreeGrafter"/>
</dbReference>
<evidence type="ECO:0000259" key="5">
    <source>
        <dbReference type="PROSITE" id="PS51448"/>
    </source>
</evidence>
<feature type="region of interest" description="Disordered" evidence="4">
    <location>
        <begin position="309"/>
        <end position="332"/>
    </location>
</feature>
<accession>A0A0G4GQ88</accession>
<evidence type="ECO:0000256" key="2">
    <source>
        <dbReference type="ARBA" id="ARBA00023157"/>
    </source>
</evidence>
<dbReference type="SUPFAM" id="SSF51445">
    <property type="entry name" value="(Trans)glycosidases"/>
    <property type="match status" value="1"/>
</dbReference>
<dbReference type="GO" id="GO:0005975">
    <property type="term" value="P:carbohydrate metabolic process"/>
    <property type="evidence" value="ECO:0007669"/>
    <property type="project" value="InterPro"/>
</dbReference>
<dbReference type="VEuPathDB" id="CryptoDB:Cvel_22847"/>
<feature type="compositionally biased region" description="Basic and acidic residues" evidence="4">
    <location>
        <begin position="313"/>
        <end position="332"/>
    </location>
</feature>
<dbReference type="Gene3D" id="4.10.110.10">
    <property type="entry name" value="Spasmolytic Protein, domain 1"/>
    <property type="match status" value="1"/>
</dbReference>
<gene>
    <name evidence="6" type="ORF">Cvel_22847</name>
</gene>
<dbReference type="GO" id="GO:0006491">
    <property type="term" value="P:N-glycan processing"/>
    <property type="evidence" value="ECO:0007669"/>
    <property type="project" value="TreeGrafter"/>
</dbReference>
<sequence length="1385" mass="154272">MGAWQGAWRAVSVSTVCFCCVSLLSLFPSVARSTSSTGRFFFESAEPKAHEGAVVISGNARFTVLSDRVVRLEYSSKRIFNDNATLAFINRRTETVPEFSAKTEGDTFVLETKLIQVEYKHEDPDSFSSSNLVVKDKASGKKWLPLGALQGGIREMSEGSLGGTIRTLDGLTETNLINLNCSALSNPSDQHCTFGLLARDGIVTVEDGMRPQLTPAEENPWARQPWVISPSEGRAARGTRDTLTTCSLLGGAAGEERQQCGWDDIPGEDCVARGCCFKESARASSGPNCFFSLRSPRDIYAFSMGALEETEKETEKEDKRTGEPKEREGRQSRLTEVLRDFAGLSGRIPLPPRFALGIWYSRYWEYSDSGLRDVVSEYRDRDIPLDVVVVDMDWHLDFEVERRKGEKDQSGFPIGWGGYTWNNDLFSNQAGFLHFLHTQGLRTTLNLHPANGHQPWEDTYAEVARAMGIDPSSGKYVPFSPGDPKYVAVWQNVTLGRREQEGVDFWWLDWQQGEAMRGALKLPPDVNPTIWLNHLFWTKPIFKSDVFPPPPPPKALLEEGQKKEERNEVDSRRRPLLFHRFGGLGSHRYQVGFSGDVKPHWETLKYEVGFTAQAGNVLFGWWSHDIGGHTEPVGAELYTRWVQFGAFSPVFRTHCTKSHGNDRRIWKFPEENYNAMRSAIRRRAELVPYIYTMARVAHDTGICLVRPLYWRHPEEDSAYSEREIYEFGDSFVVAAVTEAADAGTQMVNRSVWIPPESSLYQKEWGVALRGLARVSLSTALSDILVFQRGGRVVPLNGDLVPGPSEGRGPLGAAGALPQTLVLEVAAGGLCGGSAKSGDVQETVYEDDGISEDFEKGEEGVARTFTTFQQDKKGFSFSVRPPPKETLSTLISSSSTILGGKSSVGSKRGVNSEGEIRRNYRVRVMGMWPLRSLQVKVQGKKGEETKIEYAFPGSCPEEQHCWTYDGSSLTVDVFLWGHLLDGEGFSLQAETVHSPCAKFLGAGLPRAIARAQRVKALIDEKYQASYGKSERWMTSEMYPKILNLAELGHRITYAQARGEFSGRGPSSSSSGSVSDAAEGGYAERITKSSSIFAALESSTPSFSFCSSFEKTKGGEARQTAEGSMAEAIQKENFVISSISPFDYVNSLVEEAWAEAKTLPFEDSDWKKVSALLDVSDLDFLSHPSPQIDAEREGEGEFTEAEAGNEGYLTTLLLDWWGAYTSPCQSASKKEDSFDVQLGEKAAASGLGWQTELLRSTTFHSATLLGLPTDGPFERGDIDRTFRHKSFQCYPDRNRGREATADEEQKELGAERDYLNRKVSLPQQPQQPYQPTYAAPRYTPYSSYVPEPWPEPPRITFWEEVCEAASILYYLVHIGCDWVCLKVRGWF</sequence>
<dbReference type="InterPro" id="IPR044913">
    <property type="entry name" value="P_trefoil_dom_sf"/>
</dbReference>
<dbReference type="CDD" id="cd06595">
    <property type="entry name" value="GH31_u1"/>
    <property type="match status" value="1"/>
</dbReference>
<dbReference type="InterPro" id="IPR017853">
    <property type="entry name" value="GH"/>
</dbReference>
<feature type="domain" description="P-type" evidence="5">
    <location>
        <begin position="244"/>
        <end position="293"/>
    </location>
</feature>
<dbReference type="PROSITE" id="PS51448">
    <property type="entry name" value="P_TREFOIL_2"/>
    <property type="match status" value="1"/>
</dbReference>
<dbReference type="SUPFAM" id="SSF57492">
    <property type="entry name" value="Trefoil"/>
    <property type="match status" value="1"/>
</dbReference>
<dbReference type="PANTHER" id="PTHR22762:SF89">
    <property type="entry name" value="ALPHA-XYLOSIDASE"/>
    <property type="match status" value="1"/>
</dbReference>
<evidence type="ECO:0000256" key="4">
    <source>
        <dbReference type="SAM" id="MobiDB-lite"/>
    </source>
</evidence>
<comment type="caution">
    <text evidence="3">Lacks conserved residue(s) required for the propagation of feature annotation.</text>
</comment>
<dbReference type="Gene3D" id="3.20.20.80">
    <property type="entry name" value="Glycosidases"/>
    <property type="match status" value="1"/>
</dbReference>
<evidence type="ECO:0000313" key="6">
    <source>
        <dbReference type="EMBL" id="CEM32380.1"/>
    </source>
</evidence>
<dbReference type="Pfam" id="PF00088">
    <property type="entry name" value="Trefoil"/>
    <property type="match status" value="1"/>
</dbReference>
<comment type="similarity">
    <text evidence="1">Belongs to the glycosyl hydrolase 31 family.</text>
</comment>
<reference evidence="6" key="1">
    <citation type="submission" date="2014-11" db="EMBL/GenBank/DDBJ databases">
        <authorList>
            <person name="Otto D Thomas"/>
            <person name="Naeem Raeece"/>
        </authorList>
    </citation>
    <scope>NUCLEOTIDE SEQUENCE</scope>
</reference>